<protein>
    <submittedName>
        <fullName evidence="3">DUF2892 domain-containing protein</fullName>
    </submittedName>
</protein>
<evidence type="ECO:0000259" key="2">
    <source>
        <dbReference type="Pfam" id="PF11127"/>
    </source>
</evidence>
<feature type="domain" description="Inner membrane protein YgaP-like transmembrane" evidence="2">
    <location>
        <begin position="3"/>
        <end position="56"/>
    </location>
</feature>
<accession>A0A4U8TQ73</accession>
<gene>
    <name evidence="3" type="ORF">LS65_001815</name>
</gene>
<dbReference type="EMBL" id="JRMQ02000002">
    <property type="protein sequence ID" value="TLE02687.1"/>
    <property type="molecule type" value="Genomic_DNA"/>
</dbReference>
<organism evidence="3 4">
    <name type="scientific">Helicobacter japonicus</name>
    <dbReference type="NCBI Taxonomy" id="425400"/>
    <lineage>
        <taxon>Bacteria</taxon>
        <taxon>Pseudomonadati</taxon>
        <taxon>Campylobacterota</taxon>
        <taxon>Epsilonproteobacteria</taxon>
        <taxon>Campylobacterales</taxon>
        <taxon>Helicobacteraceae</taxon>
        <taxon>Helicobacter</taxon>
    </lineage>
</organism>
<dbReference type="RefSeq" id="WP_034362958.1">
    <property type="nucleotide sequence ID" value="NZ_CAJUDB010000001.1"/>
</dbReference>
<dbReference type="GeneID" id="82320485"/>
<sequence length="67" mass="7650">MKMTERIIRIVIAFAIFGIGFYFESLWGLLGLIPLLTGVFGVCPLRVWTNKQACPLKNCSIFKKEKE</sequence>
<dbReference type="STRING" id="425400.LS65_08190"/>
<comment type="caution">
    <text evidence="3">The sequence shown here is derived from an EMBL/GenBank/DDBJ whole genome shotgun (WGS) entry which is preliminary data.</text>
</comment>
<dbReference type="Proteomes" id="UP000029707">
    <property type="component" value="Unassembled WGS sequence"/>
</dbReference>
<feature type="transmembrane region" description="Helical" evidence="1">
    <location>
        <begin position="7"/>
        <end position="23"/>
    </location>
</feature>
<proteinExistence type="predicted"/>
<dbReference type="Pfam" id="PF11127">
    <property type="entry name" value="YgaP-like_TM"/>
    <property type="match status" value="1"/>
</dbReference>
<evidence type="ECO:0000313" key="4">
    <source>
        <dbReference type="Proteomes" id="UP000029707"/>
    </source>
</evidence>
<evidence type="ECO:0000256" key="1">
    <source>
        <dbReference type="SAM" id="Phobius"/>
    </source>
</evidence>
<evidence type="ECO:0000313" key="3">
    <source>
        <dbReference type="EMBL" id="TLE02687.1"/>
    </source>
</evidence>
<keyword evidence="1" id="KW-0472">Membrane</keyword>
<keyword evidence="4" id="KW-1185">Reference proteome</keyword>
<keyword evidence="1" id="KW-1133">Transmembrane helix</keyword>
<keyword evidence="1" id="KW-0812">Transmembrane</keyword>
<feature type="transmembrane region" description="Helical" evidence="1">
    <location>
        <begin position="29"/>
        <end position="48"/>
    </location>
</feature>
<reference evidence="3 4" key="1">
    <citation type="journal article" date="2014" name="Genome Announc.">
        <title>Draft genome sequences of eight enterohepatic helicobacter species isolated from both laboratory and wild rodents.</title>
        <authorList>
            <person name="Sheh A."/>
            <person name="Shen Z."/>
            <person name="Fox J.G."/>
        </authorList>
    </citation>
    <scope>NUCLEOTIDE SEQUENCE [LARGE SCALE GENOMIC DNA]</scope>
    <source>
        <strain evidence="3 4">MIT 01-6451</strain>
    </source>
</reference>
<dbReference type="InterPro" id="IPR021309">
    <property type="entry name" value="YgaP-like_TM"/>
</dbReference>
<dbReference type="AlphaFoldDB" id="A0A4U8TQ73"/>
<name>A0A4U8TQ73_9HELI</name>